<dbReference type="EMBL" id="FPCA01000002">
    <property type="protein sequence ID" value="SFU73063.1"/>
    <property type="molecule type" value="Genomic_DNA"/>
</dbReference>
<dbReference type="AlphaFoldDB" id="A0A1I7IJG0"/>
<organism evidence="1 2">
    <name type="scientific">Pontibacter akesuensis</name>
    <dbReference type="NCBI Taxonomy" id="388950"/>
    <lineage>
        <taxon>Bacteria</taxon>
        <taxon>Pseudomonadati</taxon>
        <taxon>Bacteroidota</taxon>
        <taxon>Cytophagia</taxon>
        <taxon>Cytophagales</taxon>
        <taxon>Hymenobacteraceae</taxon>
        <taxon>Pontibacter</taxon>
    </lineage>
</organism>
<protein>
    <recommendedName>
        <fullName evidence="3">Outer membrane protein beta-barrel domain-containing protein</fullName>
    </recommendedName>
</protein>
<dbReference type="STRING" id="388950.GCA_001611675_01283"/>
<name>A0A1I7IJG0_9BACT</name>
<dbReference type="Proteomes" id="UP000182491">
    <property type="component" value="Unassembled WGS sequence"/>
</dbReference>
<gene>
    <name evidence="1" type="ORF">SAMN04487941_2258</name>
</gene>
<keyword evidence="2" id="KW-1185">Reference proteome</keyword>
<sequence length="166" mass="18617">MKLNLKLGAKWLVVPVLLLMFATEVRAQDVLSVGPMLHFNFGEKKPKVSWGIEAAAWWYEKSNFPVSTSVGFERKQGNAILYVQGQTGVGIAGLAAGPYLELRKGDTAVLGLQTDYWVNYFLGLNYRVRYSGEGNQKAFGLYLKAPIMLGADEVEEDDDDFDWDWD</sequence>
<dbReference type="OrthoDB" id="894035at2"/>
<dbReference type="RefSeq" id="WP_068837381.1">
    <property type="nucleotide sequence ID" value="NZ_BMXC01000002.1"/>
</dbReference>
<proteinExistence type="predicted"/>
<evidence type="ECO:0008006" key="3">
    <source>
        <dbReference type="Google" id="ProtNLM"/>
    </source>
</evidence>
<evidence type="ECO:0000313" key="1">
    <source>
        <dbReference type="EMBL" id="SFU73063.1"/>
    </source>
</evidence>
<evidence type="ECO:0000313" key="2">
    <source>
        <dbReference type="Proteomes" id="UP000182491"/>
    </source>
</evidence>
<reference evidence="2" key="1">
    <citation type="submission" date="2016-10" db="EMBL/GenBank/DDBJ databases">
        <authorList>
            <person name="Varghese N."/>
        </authorList>
    </citation>
    <scope>NUCLEOTIDE SEQUENCE [LARGE SCALE GENOMIC DNA]</scope>
    <source>
        <strain evidence="2">DSM 18820</strain>
    </source>
</reference>
<accession>A0A1I7IJG0</accession>